<sequence>MWKVSVALISCIFIFALSAFLIESMEEEIKPDDVHVEAVLKIKSNSKMDHKVVMLEVLIDKNKYTQHMIYPYIPGLHSMSFDNNEENGYFVPTSIGVGPGDEQKVYDTLINQKIINSTIEKEQLGLIGFWSPQEAGIHKMRIYFRTAEDFNANNEMYLIYVHKAKGLFGQDIGWTKLIRVKSNL</sequence>
<evidence type="ECO:0000313" key="1">
    <source>
        <dbReference type="EMBL" id="WDH83950.1"/>
    </source>
</evidence>
<protein>
    <submittedName>
        <fullName evidence="1">Uncharacterized protein</fullName>
    </submittedName>
</protein>
<dbReference type="RefSeq" id="WP_205053682.1">
    <property type="nucleotide sequence ID" value="NZ_CP118101.1"/>
</dbReference>
<dbReference type="EMBL" id="CP118101">
    <property type="protein sequence ID" value="WDH83950.1"/>
    <property type="molecule type" value="Genomic_DNA"/>
</dbReference>
<name>A0AAX3N275_9BACL</name>
<reference evidence="1" key="1">
    <citation type="submission" date="2023-02" db="EMBL/GenBank/DDBJ databases">
        <title>Pathogen: clinical or host-associated sample.</title>
        <authorList>
            <person name="Hergert J."/>
            <person name="Casey R."/>
            <person name="Wagner J."/>
            <person name="Young E.L."/>
            <person name="Oakeson K.F."/>
        </authorList>
    </citation>
    <scope>NUCLEOTIDE SEQUENCE</scope>
    <source>
        <strain evidence="1">2022CK-00830</strain>
    </source>
</reference>
<gene>
    <name evidence="1" type="ORF">PUW23_06970</name>
</gene>
<proteinExistence type="predicted"/>
<dbReference type="Proteomes" id="UP001220962">
    <property type="component" value="Chromosome"/>
</dbReference>
<evidence type="ECO:0000313" key="2">
    <source>
        <dbReference type="Proteomes" id="UP001220962"/>
    </source>
</evidence>
<accession>A0AAX3N275</accession>
<dbReference type="AlphaFoldDB" id="A0AAX3N275"/>
<organism evidence="1 2">
    <name type="scientific">Paenibacillus urinalis</name>
    <dbReference type="NCBI Taxonomy" id="521520"/>
    <lineage>
        <taxon>Bacteria</taxon>
        <taxon>Bacillati</taxon>
        <taxon>Bacillota</taxon>
        <taxon>Bacilli</taxon>
        <taxon>Bacillales</taxon>
        <taxon>Paenibacillaceae</taxon>
        <taxon>Paenibacillus</taxon>
    </lineage>
</organism>